<dbReference type="AlphaFoldDB" id="A0A0N5AFY7"/>
<comment type="similarity">
    <text evidence="2">Belongs to the protein-tyrosine phosphatase family. Non-receptor class 1 subfamily.</text>
</comment>
<evidence type="ECO:0000259" key="9">
    <source>
        <dbReference type="PROSITE" id="PS50055"/>
    </source>
</evidence>
<feature type="domain" description="Tyrosine specific protein phosphatases" evidence="10">
    <location>
        <begin position="225"/>
        <end position="301"/>
    </location>
</feature>
<evidence type="ECO:0000256" key="3">
    <source>
        <dbReference type="ARBA" id="ARBA00013064"/>
    </source>
</evidence>
<keyword evidence="7" id="KW-0472">Membrane</keyword>
<dbReference type="PANTHER" id="PTHR46047:SF3">
    <property type="entry name" value="TYROSINE-PROTEIN PHOSPHATASE NON-RECEPTOR TYPE 61F"/>
    <property type="match status" value="1"/>
</dbReference>
<evidence type="ECO:0000256" key="4">
    <source>
        <dbReference type="ARBA" id="ARBA00022553"/>
    </source>
</evidence>
<keyword evidence="11" id="KW-1185">Reference proteome</keyword>
<feature type="region of interest" description="Disordered" evidence="8">
    <location>
        <begin position="339"/>
        <end position="379"/>
    </location>
</feature>
<protein>
    <recommendedName>
        <fullName evidence="3">protein-tyrosine-phosphatase</fullName>
        <ecNumber evidence="3">3.1.3.48</ecNumber>
    </recommendedName>
</protein>
<evidence type="ECO:0000256" key="6">
    <source>
        <dbReference type="ARBA" id="ARBA00022912"/>
    </source>
</evidence>
<dbReference type="PANTHER" id="PTHR46047">
    <property type="entry name" value="TYROSINE-PROTEIN PHOSPHATASE NON-RECEPTOR TYPE 61F"/>
    <property type="match status" value="1"/>
</dbReference>
<reference evidence="12" key="1">
    <citation type="submission" date="2017-02" db="UniProtKB">
        <authorList>
            <consortium name="WormBaseParasite"/>
        </authorList>
    </citation>
    <scope>IDENTIFICATION</scope>
</reference>
<dbReference type="SMART" id="SM00404">
    <property type="entry name" value="PTPc_motif"/>
    <property type="match status" value="1"/>
</dbReference>
<dbReference type="STRING" id="451379.A0A0N5AFY7"/>
<evidence type="ECO:0000256" key="1">
    <source>
        <dbReference type="ARBA" id="ARBA00004308"/>
    </source>
</evidence>
<dbReference type="SMART" id="SM00194">
    <property type="entry name" value="PTPc"/>
    <property type="match status" value="1"/>
</dbReference>
<feature type="region of interest" description="Disordered" evidence="8">
    <location>
        <begin position="174"/>
        <end position="198"/>
    </location>
</feature>
<dbReference type="Gene3D" id="3.90.190.10">
    <property type="entry name" value="Protein tyrosine phosphatase superfamily"/>
    <property type="match status" value="1"/>
</dbReference>
<name>A0A0N5AFY7_9BILA</name>
<dbReference type="InterPro" id="IPR000387">
    <property type="entry name" value="Tyr_Pase_dom"/>
</dbReference>
<dbReference type="GO" id="GO:0046426">
    <property type="term" value="P:negative regulation of receptor signaling pathway via JAK-STAT"/>
    <property type="evidence" value="ECO:0007669"/>
    <property type="project" value="TreeGrafter"/>
</dbReference>
<keyword evidence="4" id="KW-0597">Phosphoprotein</keyword>
<comment type="subcellular location">
    <subcellularLocation>
        <location evidence="1">Endomembrane system</location>
    </subcellularLocation>
</comment>
<evidence type="ECO:0000259" key="10">
    <source>
        <dbReference type="PROSITE" id="PS50056"/>
    </source>
</evidence>
<accession>A0A0N5AFY7</accession>
<dbReference type="PROSITE" id="PS50055">
    <property type="entry name" value="TYR_PHOSPHATASE_PTP"/>
    <property type="match status" value="1"/>
</dbReference>
<sequence>MAAEQLVRQFQEHEKKNAWVDLFREIDRLSTKQEKDLGLKTEVARAWVNVEKNRYRNVLTYDNSRVTLKRVRSGASNYINASPLKVAEAGRRYIMTQGPLASTCNDFWQMIWEQKSSLIVMLNRIFEKNSIKCHAYFPTEDNPVTEFETFTVSLKTEEHFTHFVVRTLEVQQKETSESYESSSDQENSSSSSDSSETDYSDESARTVFHFQFTSWPDFGVPACSHVFLEFLFRVRSTGLLRESPPTVVHCSAGIGRSGAFVVVDSILAMVEHNEDSIDMIELILRLRRSRMGLIQTSQQLQFCWRSVATALLGGDKGDCNCDTEPSEWFNVIPSIRSLQETQRSKNEDEPSVVEEGRTAGSEGRRRPLEDSPEQPEEAKRAKRFEYFIFV</sequence>
<dbReference type="EC" id="3.1.3.48" evidence="3"/>
<proteinExistence type="inferred from homology"/>
<evidence type="ECO:0000256" key="7">
    <source>
        <dbReference type="ARBA" id="ARBA00023136"/>
    </source>
</evidence>
<keyword evidence="5" id="KW-0378">Hydrolase</keyword>
<dbReference type="WBParaSite" id="SMUV_0000321001-mRNA-1">
    <property type="protein sequence ID" value="SMUV_0000321001-mRNA-1"/>
    <property type="gene ID" value="SMUV_0000321001"/>
</dbReference>
<evidence type="ECO:0000256" key="5">
    <source>
        <dbReference type="ARBA" id="ARBA00022801"/>
    </source>
</evidence>
<evidence type="ECO:0000313" key="11">
    <source>
        <dbReference type="Proteomes" id="UP000046393"/>
    </source>
</evidence>
<dbReference type="PRINTS" id="PR00700">
    <property type="entry name" value="PRTYPHPHTASE"/>
</dbReference>
<feature type="compositionally biased region" description="Basic and acidic residues" evidence="8">
    <location>
        <begin position="342"/>
        <end position="369"/>
    </location>
</feature>
<dbReference type="Proteomes" id="UP000046393">
    <property type="component" value="Unplaced"/>
</dbReference>
<dbReference type="GO" id="GO:0005634">
    <property type="term" value="C:nucleus"/>
    <property type="evidence" value="ECO:0007669"/>
    <property type="project" value="TreeGrafter"/>
</dbReference>
<dbReference type="GO" id="GO:0070373">
    <property type="term" value="P:negative regulation of ERK1 and ERK2 cascade"/>
    <property type="evidence" value="ECO:0007669"/>
    <property type="project" value="TreeGrafter"/>
</dbReference>
<keyword evidence="6" id="KW-0904">Protein phosphatase</keyword>
<dbReference type="GO" id="GO:0005737">
    <property type="term" value="C:cytoplasm"/>
    <property type="evidence" value="ECO:0007669"/>
    <property type="project" value="TreeGrafter"/>
</dbReference>
<evidence type="ECO:0000256" key="8">
    <source>
        <dbReference type="SAM" id="MobiDB-lite"/>
    </source>
</evidence>
<dbReference type="Pfam" id="PF00102">
    <property type="entry name" value="Y_phosphatase"/>
    <property type="match status" value="1"/>
</dbReference>
<feature type="compositionally biased region" description="Low complexity" evidence="8">
    <location>
        <begin position="178"/>
        <end position="194"/>
    </location>
</feature>
<dbReference type="GO" id="GO:0019901">
    <property type="term" value="F:protein kinase binding"/>
    <property type="evidence" value="ECO:0007669"/>
    <property type="project" value="TreeGrafter"/>
</dbReference>
<dbReference type="InterPro" id="IPR051985">
    <property type="entry name" value="NR_tyrosine_phosphatase"/>
</dbReference>
<evidence type="ECO:0000256" key="2">
    <source>
        <dbReference type="ARBA" id="ARBA00009701"/>
    </source>
</evidence>
<dbReference type="InterPro" id="IPR000242">
    <property type="entry name" value="PTP_cat"/>
</dbReference>
<organism evidence="11 12">
    <name type="scientific">Syphacia muris</name>
    <dbReference type="NCBI Taxonomy" id="451379"/>
    <lineage>
        <taxon>Eukaryota</taxon>
        <taxon>Metazoa</taxon>
        <taxon>Ecdysozoa</taxon>
        <taxon>Nematoda</taxon>
        <taxon>Chromadorea</taxon>
        <taxon>Rhabditida</taxon>
        <taxon>Spirurina</taxon>
        <taxon>Oxyuridomorpha</taxon>
        <taxon>Oxyuroidea</taxon>
        <taxon>Oxyuridae</taxon>
        <taxon>Syphacia</taxon>
    </lineage>
</organism>
<dbReference type="InterPro" id="IPR003595">
    <property type="entry name" value="Tyr_Pase_cat"/>
</dbReference>
<dbReference type="InterPro" id="IPR016130">
    <property type="entry name" value="Tyr_Pase_AS"/>
</dbReference>
<dbReference type="InterPro" id="IPR029021">
    <property type="entry name" value="Prot-tyrosine_phosphatase-like"/>
</dbReference>
<dbReference type="SUPFAM" id="SSF52799">
    <property type="entry name" value="(Phosphotyrosine protein) phosphatases II"/>
    <property type="match status" value="1"/>
</dbReference>
<dbReference type="PROSITE" id="PS50056">
    <property type="entry name" value="TYR_PHOSPHATASE_2"/>
    <property type="match status" value="1"/>
</dbReference>
<evidence type="ECO:0000313" key="12">
    <source>
        <dbReference type="WBParaSite" id="SMUV_0000321001-mRNA-1"/>
    </source>
</evidence>
<feature type="domain" description="Tyrosine-protein phosphatase" evidence="9">
    <location>
        <begin position="22"/>
        <end position="310"/>
    </location>
</feature>
<dbReference type="GO" id="GO:0012505">
    <property type="term" value="C:endomembrane system"/>
    <property type="evidence" value="ECO:0007669"/>
    <property type="project" value="UniProtKB-SubCell"/>
</dbReference>
<dbReference type="PROSITE" id="PS00383">
    <property type="entry name" value="TYR_PHOSPHATASE_1"/>
    <property type="match status" value="1"/>
</dbReference>
<dbReference type="GO" id="GO:0004726">
    <property type="term" value="F:non-membrane spanning protein tyrosine phosphatase activity"/>
    <property type="evidence" value="ECO:0007669"/>
    <property type="project" value="TreeGrafter"/>
</dbReference>